<dbReference type="Proteomes" id="UP001360560">
    <property type="component" value="Unassembled WGS sequence"/>
</dbReference>
<keyword evidence="5" id="KW-1185">Reference proteome</keyword>
<evidence type="ECO:0000313" key="4">
    <source>
        <dbReference type="EMBL" id="GMM35734.1"/>
    </source>
</evidence>
<name>A0AAV5QM59_9ASCO</name>
<evidence type="ECO:0000256" key="2">
    <source>
        <dbReference type="SAM" id="Coils"/>
    </source>
</evidence>
<dbReference type="GO" id="GO:0006887">
    <property type="term" value="P:exocytosis"/>
    <property type="evidence" value="ECO:0007669"/>
    <property type="project" value="TreeGrafter"/>
</dbReference>
<dbReference type="PANTHER" id="PTHR14430:SF0">
    <property type="entry name" value="SEC2P DOMAIN-CONTAINING PROTEIN"/>
    <property type="match status" value="1"/>
</dbReference>
<dbReference type="SUPFAM" id="SSF144284">
    <property type="entry name" value="Sec2 N-terminal region"/>
    <property type="match status" value="1"/>
</dbReference>
<dbReference type="AlphaFoldDB" id="A0AAV5QM59"/>
<comment type="caution">
    <text evidence="4">The sequence shown here is derived from an EMBL/GenBank/DDBJ whole genome shotgun (WGS) entry which is preliminary data.</text>
</comment>
<evidence type="ECO:0000259" key="3">
    <source>
        <dbReference type="Pfam" id="PF06428"/>
    </source>
</evidence>
<feature type="coiled-coil region" evidence="2">
    <location>
        <begin position="65"/>
        <end position="156"/>
    </location>
</feature>
<dbReference type="PANTHER" id="PTHR14430">
    <property type="entry name" value="RABIN3-RELATED"/>
    <property type="match status" value="1"/>
</dbReference>
<sequence>MAEIVPVETHLANDVLIQEISTLKEELQSQIQKATELVVYKENYEDLVLDYNDINKEYDSLIKSESLAKNELKMLRKETEELSSELFNEANRMVSIERKKSHKLHEVNKFLKNEANEQKDIIKMYEHQLQSLKNAVVDLEQENQIAKANYATMQLNFARSPADEVEEDDPEEVNDKWHHTSNYQNKKYLSNILYSPAIQAIRFDSKFYQSFIEYMFANQLLLQTRSQPDFKDTYFFKRMVIEDIDPTLNLETSPHLTFFQKKTLYHAFYNQSISIEPFSYPENKNVRMAKFKGMSDHQGILLSKKPCAMCGEDRDHTHEHARLYMLKTSSKSKSNNTSPRLSRMFYIGPVAEQSNFEYPICNYCATRARTVCDLLGFLATIKMGMYSVSKHDKSSSKRLYLELSRHRCKLFWARVGIIQRDSLLVENNSFSDKQLSFNHEFCQLENMDTTPAGFGHQNTDSPRCFSGKSSDASQSPNFMENPFGYTSSVTCSPMSSLGKTSPDLSSNGSIMEDFKMIKPDFDINYEKQERVFSNMSPSELEDAAPFSPQIITNKISIPMEAIDDERIASSADDPIAIGEELIGNLETIAKLNSDTFVSTASPRSSSVEHLPDPKSVLSEQEDLHDLEEISQVLDGDFNDQDVFKPIGEDDIKSQIDMGSPNVDHSENDLIKAGFLDIEL</sequence>
<keyword evidence="1 2" id="KW-0175">Coiled coil</keyword>
<dbReference type="GO" id="GO:0070319">
    <property type="term" value="C:Golgi to plasma membrane transport vesicle"/>
    <property type="evidence" value="ECO:0007669"/>
    <property type="project" value="TreeGrafter"/>
</dbReference>
<dbReference type="Pfam" id="PF06428">
    <property type="entry name" value="Sec2p"/>
    <property type="match status" value="1"/>
</dbReference>
<proteinExistence type="predicted"/>
<reference evidence="4 5" key="1">
    <citation type="journal article" date="2023" name="Elife">
        <title>Identification of key yeast species and microbe-microbe interactions impacting larval growth of Drosophila in the wild.</title>
        <authorList>
            <person name="Mure A."/>
            <person name="Sugiura Y."/>
            <person name="Maeda R."/>
            <person name="Honda K."/>
            <person name="Sakurai N."/>
            <person name="Takahashi Y."/>
            <person name="Watada M."/>
            <person name="Katoh T."/>
            <person name="Gotoh A."/>
            <person name="Gotoh Y."/>
            <person name="Taniguchi I."/>
            <person name="Nakamura K."/>
            <person name="Hayashi T."/>
            <person name="Katayama T."/>
            <person name="Uemura T."/>
            <person name="Hattori Y."/>
        </authorList>
    </citation>
    <scope>NUCLEOTIDE SEQUENCE [LARGE SCALE GENOMIC DNA]</scope>
    <source>
        <strain evidence="4 5">SC-9</strain>
    </source>
</reference>
<dbReference type="RefSeq" id="XP_064852730.1">
    <property type="nucleotide sequence ID" value="XM_064996658.1"/>
</dbReference>
<protein>
    <recommendedName>
        <fullName evidence="3">GDP/GTP exchange factor Sec2 N-terminal domain-containing protein</fullName>
    </recommendedName>
</protein>
<evidence type="ECO:0000256" key="1">
    <source>
        <dbReference type="ARBA" id="ARBA00023054"/>
    </source>
</evidence>
<dbReference type="Pfam" id="PF25555">
    <property type="entry name" value="RAB3A-like_C"/>
    <property type="match status" value="1"/>
</dbReference>
<dbReference type="Gene3D" id="6.10.140.910">
    <property type="match status" value="1"/>
</dbReference>
<gene>
    <name evidence="4" type="ORF">DASC09_030590</name>
</gene>
<organism evidence="4 5">
    <name type="scientific">Saccharomycopsis crataegensis</name>
    <dbReference type="NCBI Taxonomy" id="43959"/>
    <lineage>
        <taxon>Eukaryota</taxon>
        <taxon>Fungi</taxon>
        <taxon>Dikarya</taxon>
        <taxon>Ascomycota</taxon>
        <taxon>Saccharomycotina</taxon>
        <taxon>Saccharomycetes</taxon>
        <taxon>Saccharomycopsidaceae</taxon>
        <taxon>Saccharomycopsis</taxon>
    </lineage>
</organism>
<accession>A0AAV5QM59</accession>
<evidence type="ECO:0000313" key="5">
    <source>
        <dbReference type="Proteomes" id="UP001360560"/>
    </source>
</evidence>
<dbReference type="CDD" id="cd21044">
    <property type="entry name" value="Rab11BD_RAB3IP_like"/>
    <property type="match status" value="1"/>
</dbReference>
<dbReference type="GO" id="GO:0051286">
    <property type="term" value="C:cell tip"/>
    <property type="evidence" value="ECO:0007669"/>
    <property type="project" value="TreeGrafter"/>
</dbReference>
<dbReference type="InterPro" id="IPR040351">
    <property type="entry name" value="RAB3IL/RAB3IP/Sec2"/>
</dbReference>
<dbReference type="GeneID" id="90073709"/>
<dbReference type="GO" id="GO:0005085">
    <property type="term" value="F:guanyl-nucleotide exchange factor activity"/>
    <property type="evidence" value="ECO:0007669"/>
    <property type="project" value="InterPro"/>
</dbReference>
<dbReference type="InterPro" id="IPR009449">
    <property type="entry name" value="Sec2_N"/>
</dbReference>
<feature type="domain" description="GDP/GTP exchange factor Sec2 N-terminal" evidence="3">
    <location>
        <begin position="18"/>
        <end position="138"/>
    </location>
</feature>
<dbReference type="EMBL" id="BTFZ01000011">
    <property type="protein sequence ID" value="GMM35734.1"/>
    <property type="molecule type" value="Genomic_DNA"/>
</dbReference>